<dbReference type="AlphaFoldDB" id="A0A9W7HER5"/>
<reference evidence="2" key="1">
    <citation type="submission" date="2023-05" db="EMBL/GenBank/DDBJ databases">
        <title>Genome and transcriptome analyses reveal genes involved in the formation of fine ridges on petal epidermal cells in Hibiscus trionum.</title>
        <authorList>
            <person name="Koshimizu S."/>
            <person name="Masuda S."/>
            <person name="Ishii T."/>
            <person name="Shirasu K."/>
            <person name="Hoshino A."/>
            <person name="Arita M."/>
        </authorList>
    </citation>
    <scope>NUCLEOTIDE SEQUENCE</scope>
    <source>
        <strain evidence="2">Hamamatsu line</strain>
    </source>
</reference>
<dbReference type="PANTHER" id="PTHR33710">
    <property type="entry name" value="BNAC02G09200D PROTEIN"/>
    <property type="match status" value="1"/>
</dbReference>
<sequence>MDFSFISWNVRGLGKFEKLGAVRSLIRKEKPSFILLQETKLEQFSPVILRGMGYYQGCNSIFVPAIGSAGGLLSVWKTDFFSITDTVLDRRFIAIFGKAQGCELNCGILNVYGPLTEAEKPEFFRHLLDFINSHRVAWIVGGDFNAYLCREEKIGMACNFKTMDRFRNFLDETQLVDLPMQGGCYTWSSNREVPTFVRLDRFLICEELLANFHNLNQILLPKSVSDHNAIALKCECIGWGPKPFKLFNYMLEIEGFEELISNSVESVKRKNGRVGILNILRGVKTDIKAWSKVQKLSNRDLISETEAEISRLEVDCQKGVIVQNCGRQ</sequence>
<dbReference type="Gene3D" id="3.60.10.10">
    <property type="entry name" value="Endonuclease/exonuclease/phosphatase"/>
    <property type="match status" value="1"/>
</dbReference>
<dbReference type="PANTHER" id="PTHR33710:SF64">
    <property type="entry name" value="ENDONUCLEASE_EXONUCLEASE_PHOSPHATASE DOMAIN-CONTAINING PROTEIN"/>
    <property type="match status" value="1"/>
</dbReference>
<dbReference type="Proteomes" id="UP001165190">
    <property type="component" value="Unassembled WGS sequence"/>
</dbReference>
<name>A0A9W7HER5_HIBTR</name>
<dbReference type="InterPro" id="IPR005135">
    <property type="entry name" value="Endo/exonuclease/phosphatase"/>
</dbReference>
<gene>
    <name evidence="2" type="ORF">HRI_001299800</name>
</gene>
<feature type="domain" description="Endonuclease/exonuclease/phosphatase" evidence="1">
    <location>
        <begin position="6"/>
        <end position="227"/>
    </location>
</feature>
<accession>A0A9W7HER5</accession>
<dbReference type="Pfam" id="PF03372">
    <property type="entry name" value="Exo_endo_phos"/>
    <property type="match status" value="1"/>
</dbReference>
<dbReference type="SUPFAM" id="SSF56219">
    <property type="entry name" value="DNase I-like"/>
    <property type="match status" value="1"/>
</dbReference>
<keyword evidence="3" id="KW-1185">Reference proteome</keyword>
<evidence type="ECO:0000313" key="2">
    <source>
        <dbReference type="EMBL" id="GMI76305.1"/>
    </source>
</evidence>
<organism evidence="2 3">
    <name type="scientific">Hibiscus trionum</name>
    <name type="common">Flower of an hour</name>
    <dbReference type="NCBI Taxonomy" id="183268"/>
    <lineage>
        <taxon>Eukaryota</taxon>
        <taxon>Viridiplantae</taxon>
        <taxon>Streptophyta</taxon>
        <taxon>Embryophyta</taxon>
        <taxon>Tracheophyta</taxon>
        <taxon>Spermatophyta</taxon>
        <taxon>Magnoliopsida</taxon>
        <taxon>eudicotyledons</taxon>
        <taxon>Gunneridae</taxon>
        <taxon>Pentapetalae</taxon>
        <taxon>rosids</taxon>
        <taxon>malvids</taxon>
        <taxon>Malvales</taxon>
        <taxon>Malvaceae</taxon>
        <taxon>Malvoideae</taxon>
        <taxon>Hibiscus</taxon>
    </lineage>
</organism>
<dbReference type="GO" id="GO:0003824">
    <property type="term" value="F:catalytic activity"/>
    <property type="evidence" value="ECO:0007669"/>
    <property type="project" value="InterPro"/>
</dbReference>
<evidence type="ECO:0000313" key="3">
    <source>
        <dbReference type="Proteomes" id="UP001165190"/>
    </source>
</evidence>
<comment type="caution">
    <text evidence="2">The sequence shown here is derived from an EMBL/GenBank/DDBJ whole genome shotgun (WGS) entry which is preliminary data.</text>
</comment>
<dbReference type="EMBL" id="BSYR01000012">
    <property type="protein sequence ID" value="GMI76305.1"/>
    <property type="molecule type" value="Genomic_DNA"/>
</dbReference>
<dbReference type="InterPro" id="IPR036691">
    <property type="entry name" value="Endo/exonu/phosph_ase_sf"/>
</dbReference>
<proteinExistence type="predicted"/>
<protein>
    <recommendedName>
        <fullName evidence="1">Endonuclease/exonuclease/phosphatase domain-containing protein</fullName>
    </recommendedName>
</protein>
<evidence type="ECO:0000259" key="1">
    <source>
        <dbReference type="Pfam" id="PF03372"/>
    </source>
</evidence>
<dbReference type="OrthoDB" id="692400at2759"/>